<dbReference type="Proteomes" id="UP000195897">
    <property type="component" value="Unassembled WGS sequence"/>
</dbReference>
<dbReference type="SUPFAM" id="SSF55174">
    <property type="entry name" value="Alpha-L RNA-binding motif"/>
    <property type="match status" value="1"/>
</dbReference>
<protein>
    <recommendedName>
        <fullName evidence="2">RNA-binding S4 domain-containing protein</fullName>
    </recommendedName>
</protein>
<keyword evidence="1" id="KW-0694">RNA-binding</keyword>
<comment type="caution">
    <text evidence="3">The sequence shown here is derived from an EMBL/GenBank/DDBJ whole genome shotgun (WGS) entry which is preliminary data.</text>
</comment>
<dbReference type="GO" id="GO:0003723">
    <property type="term" value="F:RNA binding"/>
    <property type="evidence" value="ECO:0007669"/>
    <property type="project" value="UniProtKB-KW"/>
</dbReference>
<dbReference type="Gene3D" id="3.30.1370.160">
    <property type="match status" value="1"/>
</dbReference>
<evidence type="ECO:0000256" key="1">
    <source>
        <dbReference type="PROSITE-ProRule" id="PRU00182"/>
    </source>
</evidence>
<dbReference type="Gene3D" id="3.30.70.330">
    <property type="match status" value="1"/>
</dbReference>
<organism evidence="3 4">
    <name type="scientific">Butyricicoccus pullicaecorum</name>
    <dbReference type="NCBI Taxonomy" id="501571"/>
    <lineage>
        <taxon>Bacteria</taxon>
        <taxon>Bacillati</taxon>
        <taxon>Bacillota</taxon>
        <taxon>Clostridia</taxon>
        <taxon>Eubacteriales</taxon>
        <taxon>Butyricicoccaceae</taxon>
        <taxon>Butyricicoccus</taxon>
    </lineage>
</organism>
<dbReference type="SMART" id="SM00363">
    <property type="entry name" value="S4"/>
    <property type="match status" value="1"/>
</dbReference>
<name>A0A1Y4L803_9FIRM</name>
<proteinExistence type="predicted"/>
<evidence type="ECO:0000259" key="2">
    <source>
        <dbReference type="SMART" id="SM00363"/>
    </source>
</evidence>
<dbReference type="RefSeq" id="WP_087372624.1">
    <property type="nucleotide sequence ID" value="NZ_NFKK01000007.1"/>
</dbReference>
<dbReference type="InterPro" id="IPR036986">
    <property type="entry name" value="S4_RNA-bd_sf"/>
</dbReference>
<accession>A0A1Y4L803</accession>
<dbReference type="InterPro" id="IPR040591">
    <property type="entry name" value="RqcP2_RBD"/>
</dbReference>
<dbReference type="CDD" id="cd00165">
    <property type="entry name" value="S4"/>
    <property type="match status" value="1"/>
</dbReference>
<sequence length="267" mass="29973">MKTREQAVRALAQTAEDKMLLQQFFDKYEVSQERSYLTHTRFLDLRERTLCVKAARETGITAQTVFWGGYPDAERVMALFLPDYLTAEDAIKPENSPLALLRAEKSPADTLSHRDYLGALMGLGIERAVVGDIVLHDDGAELFVTEDMAEFILMNFLRAGRKRVMLSQIALTDFRSPEVNEEDGEGSVASLRLDSVAALIFRLSRAQMQERIDKGTVFLNQMQCLKPDADVAPGDRITVRGLGRARIVELGGVSRKGRQFVRYARSV</sequence>
<gene>
    <name evidence="3" type="ORF">B5F17_07665</name>
</gene>
<dbReference type="InterPro" id="IPR002942">
    <property type="entry name" value="S4_RNA-bd"/>
</dbReference>
<evidence type="ECO:0000313" key="3">
    <source>
        <dbReference type="EMBL" id="OUP52853.1"/>
    </source>
</evidence>
<evidence type="ECO:0000313" key="4">
    <source>
        <dbReference type="Proteomes" id="UP000195897"/>
    </source>
</evidence>
<feature type="domain" description="RNA-binding S4" evidence="2">
    <location>
        <begin position="191"/>
        <end position="248"/>
    </location>
</feature>
<dbReference type="Gene3D" id="3.10.290.10">
    <property type="entry name" value="RNA-binding S4 domain"/>
    <property type="match status" value="1"/>
</dbReference>
<dbReference type="AlphaFoldDB" id="A0A1Y4L803"/>
<dbReference type="Pfam" id="PF17774">
    <property type="entry name" value="YlmH_RBD"/>
    <property type="match status" value="1"/>
</dbReference>
<dbReference type="PROSITE" id="PS50889">
    <property type="entry name" value="S4"/>
    <property type="match status" value="1"/>
</dbReference>
<dbReference type="InterPro" id="IPR012677">
    <property type="entry name" value="Nucleotide-bd_a/b_plait_sf"/>
</dbReference>
<dbReference type="EMBL" id="NFKK01000007">
    <property type="protein sequence ID" value="OUP52853.1"/>
    <property type="molecule type" value="Genomic_DNA"/>
</dbReference>
<reference evidence="4" key="1">
    <citation type="submission" date="2017-04" db="EMBL/GenBank/DDBJ databases">
        <title>Function of individual gut microbiota members based on whole genome sequencing of pure cultures obtained from chicken caecum.</title>
        <authorList>
            <person name="Medvecky M."/>
            <person name="Cejkova D."/>
            <person name="Polansky O."/>
            <person name="Karasova D."/>
            <person name="Kubasova T."/>
            <person name="Cizek A."/>
            <person name="Rychlik I."/>
        </authorList>
    </citation>
    <scope>NUCLEOTIDE SEQUENCE [LARGE SCALE GENOMIC DNA]</scope>
    <source>
        <strain evidence="4">An180</strain>
    </source>
</reference>